<protein>
    <submittedName>
        <fullName evidence="1">Unannotated protein</fullName>
    </submittedName>
</protein>
<organism evidence="1">
    <name type="scientific">freshwater metagenome</name>
    <dbReference type="NCBI Taxonomy" id="449393"/>
    <lineage>
        <taxon>unclassified sequences</taxon>
        <taxon>metagenomes</taxon>
        <taxon>ecological metagenomes</taxon>
    </lineage>
</organism>
<sequence length="310" mass="34697">MGGGFSLAEHSQERHALRIAPPRRQGLASDAEVLDRVNRVLGPVEVAEDLTAQPLVSRVLRVKTRSDEHSIVKWYSALADYQRELDALTSYTPSLGSDAPRLIDHDDTFQMLLQSEVPGDRATTLGQDWDPLIHYRAGVLIRRLHESAQPVRSDQFARQCASRFEDAAGAVDGVVEPHLLSEARLLIARAMDLETMLLVPAHRVNHPKNWLVDPGGHVRLIDFAHSEYDPWIVDVFLLEQDYWRSDPNLKVAFLSGYDREISSEDTTLLRAHHAVMAVRALAAAGGSQVTKAEKMRARDMFDRLLGATLF</sequence>
<evidence type="ECO:0000313" key="1">
    <source>
        <dbReference type="EMBL" id="CAB4642480.1"/>
    </source>
</evidence>
<dbReference type="SUPFAM" id="SSF56112">
    <property type="entry name" value="Protein kinase-like (PK-like)"/>
    <property type="match status" value="1"/>
</dbReference>
<name>A0A6J6JY55_9ZZZZ</name>
<proteinExistence type="predicted"/>
<dbReference type="EMBL" id="CAEZVY010000063">
    <property type="protein sequence ID" value="CAB4642480.1"/>
    <property type="molecule type" value="Genomic_DNA"/>
</dbReference>
<dbReference type="AlphaFoldDB" id="A0A6J6JY55"/>
<reference evidence="1" key="1">
    <citation type="submission" date="2020-05" db="EMBL/GenBank/DDBJ databases">
        <authorList>
            <person name="Chiriac C."/>
            <person name="Salcher M."/>
            <person name="Ghai R."/>
            <person name="Kavagutti S V."/>
        </authorList>
    </citation>
    <scope>NUCLEOTIDE SEQUENCE</scope>
</reference>
<accession>A0A6J6JY55</accession>
<dbReference type="InterPro" id="IPR011009">
    <property type="entry name" value="Kinase-like_dom_sf"/>
</dbReference>
<gene>
    <name evidence="1" type="ORF">UFOPK2158_00722</name>
</gene>